<proteinExistence type="predicted"/>
<dbReference type="EMBL" id="QTJU01000001">
    <property type="protein sequence ID" value="RFM29966.1"/>
    <property type="molecule type" value="Genomic_DNA"/>
</dbReference>
<reference evidence="1 2" key="1">
    <citation type="submission" date="2018-08" db="EMBL/GenBank/DDBJ databases">
        <title>Chitinophagaceae sp. K23C18032701, a novel bacterium isolated from forest soil.</title>
        <authorList>
            <person name="Wang C."/>
        </authorList>
    </citation>
    <scope>NUCLEOTIDE SEQUENCE [LARGE SCALE GENOMIC DNA]</scope>
    <source>
        <strain evidence="1 2">K23C18032701</strain>
    </source>
</reference>
<dbReference type="CDD" id="cd19166">
    <property type="entry name" value="HemeO-bac"/>
    <property type="match status" value="1"/>
</dbReference>
<evidence type="ECO:0000313" key="2">
    <source>
        <dbReference type="Proteomes" id="UP000261284"/>
    </source>
</evidence>
<comment type="caution">
    <text evidence="1">The sequence shown here is derived from an EMBL/GenBank/DDBJ whole genome shotgun (WGS) entry which is preliminary data.</text>
</comment>
<organism evidence="1 2">
    <name type="scientific">Deminuibacter soli</name>
    <dbReference type="NCBI Taxonomy" id="2291815"/>
    <lineage>
        <taxon>Bacteria</taxon>
        <taxon>Pseudomonadati</taxon>
        <taxon>Bacteroidota</taxon>
        <taxon>Chitinophagia</taxon>
        <taxon>Chitinophagales</taxon>
        <taxon>Chitinophagaceae</taxon>
        <taxon>Deminuibacter</taxon>
    </lineage>
</organism>
<dbReference type="Pfam" id="PF01126">
    <property type="entry name" value="Heme_oxygenase"/>
    <property type="match status" value="1"/>
</dbReference>
<dbReference type="GO" id="GO:0004392">
    <property type="term" value="F:heme oxygenase (decyclizing) activity"/>
    <property type="evidence" value="ECO:0007669"/>
    <property type="project" value="InterPro"/>
</dbReference>
<keyword evidence="2" id="KW-1185">Reference proteome</keyword>
<protein>
    <submittedName>
        <fullName evidence="1">Biliverdin-producing heme oxygenase</fullName>
    </submittedName>
</protein>
<dbReference type="InterPro" id="IPR016053">
    <property type="entry name" value="Haem_Oase-like"/>
</dbReference>
<dbReference type="InterPro" id="IPR016084">
    <property type="entry name" value="Haem_Oase-like_multi-hlx"/>
</dbReference>
<dbReference type="Proteomes" id="UP000261284">
    <property type="component" value="Unassembled WGS sequence"/>
</dbReference>
<gene>
    <name evidence="1" type="ORF">DXN05_03050</name>
</gene>
<name>A0A3E1NPV8_9BACT</name>
<dbReference type="AlphaFoldDB" id="A0A3E1NPV8"/>
<dbReference type="SUPFAM" id="SSF48613">
    <property type="entry name" value="Heme oxygenase-like"/>
    <property type="match status" value="1"/>
</dbReference>
<evidence type="ECO:0000313" key="1">
    <source>
        <dbReference type="EMBL" id="RFM29966.1"/>
    </source>
</evidence>
<dbReference type="OrthoDB" id="114943at2"/>
<accession>A0A3E1NPV8</accession>
<dbReference type="GO" id="GO:0006788">
    <property type="term" value="P:heme oxidation"/>
    <property type="evidence" value="ECO:0007669"/>
    <property type="project" value="InterPro"/>
</dbReference>
<dbReference type="Gene3D" id="1.20.910.10">
    <property type="entry name" value="Heme oxygenase-like"/>
    <property type="match status" value="1"/>
</dbReference>
<sequence length="189" mass="20821">MVLAEELKNYTKSAHAALEGRMIPAIKSIRTGGDYTRLLRLFYGYYAALETKIAPQVCDKLPDFEARRKAQSILSDMAAIDGGSVAATTLCNTLPDITSYPQALGAMYVLEGSTLGGQIISNMIRQRLQEAGGALSFFEGYGEQTAAMWQRFKLLLEDDFSETEKAALLYAANDTFVSFQKWIAAHDAR</sequence>
<dbReference type="RefSeq" id="WP_116845722.1">
    <property type="nucleotide sequence ID" value="NZ_QTJU01000001.1"/>
</dbReference>